<dbReference type="RefSeq" id="WP_214113131.1">
    <property type="nucleotide sequence ID" value="NZ_JAHCTB010000003.1"/>
</dbReference>
<evidence type="ECO:0008006" key="4">
    <source>
        <dbReference type="Google" id="ProtNLM"/>
    </source>
</evidence>
<accession>A0ABS5S7A9</accession>
<keyword evidence="1" id="KW-0472">Membrane</keyword>
<sequence>MKKFTLHFLIITIISALLGFTGLDFPGGIVVRLICLFAGIGLMVSCLDSVIISRSQRKARRQTKIQNTELNS</sequence>
<gene>
    <name evidence="2" type="ORF">KIV10_08720</name>
</gene>
<feature type="transmembrane region" description="Helical" evidence="1">
    <location>
        <begin position="29"/>
        <end position="52"/>
    </location>
</feature>
<evidence type="ECO:0000256" key="1">
    <source>
        <dbReference type="SAM" id="Phobius"/>
    </source>
</evidence>
<keyword evidence="3" id="KW-1185">Reference proteome</keyword>
<proteinExistence type="predicted"/>
<name>A0ABS5S7A9_9FLAO</name>
<evidence type="ECO:0000313" key="2">
    <source>
        <dbReference type="EMBL" id="MBT0608262.1"/>
    </source>
</evidence>
<keyword evidence="1" id="KW-1133">Transmembrane helix</keyword>
<organism evidence="2 3">
    <name type="scientific">Aequorivita echinoideorum</name>
    <dbReference type="NCBI Taxonomy" id="1549647"/>
    <lineage>
        <taxon>Bacteria</taxon>
        <taxon>Pseudomonadati</taxon>
        <taxon>Bacteroidota</taxon>
        <taxon>Flavobacteriia</taxon>
        <taxon>Flavobacteriales</taxon>
        <taxon>Flavobacteriaceae</taxon>
        <taxon>Aequorivita</taxon>
    </lineage>
</organism>
<keyword evidence="1" id="KW-0812">Transmembrane</keyword>
<dbReference type="Proteomes" id="UP001297092">
    <property type="component" value="Unassembled WGS sequence"/>
</dbReference>
<evidence type="ECO:0000313" key="3">
    <source>
        <dbReference type="Proteomes" id="UP001297092"/>
    </source>
</evidence>
<comment type="caution">
    <text evidence="2">The sequence shown here is derived from an EMBL/GenBank/DDBJ whole genome shotgun (WGS) entry which is preliminary data.</text>
</comment>
<protein>
    <recommendedName>
        <fullName evidence="4">DUF1328 domain-containing protein</fullName>
    </recommendedName>
</protein>
<reference evidence="2 3" key="1">
    <citation type="submission" date="2021-05" db="EMBL/GenBank/DDBJ databases">
        <title>Aequorivita echinoideorum JCM 30378 genome.</title>
        <authorList>
            <person name="Zhang H."/>
            <person name="Li C."/>
        </authorList>
    </citation>
    <scope>NUCLEOTIDE SEQUENCE [LARGE SCALE GENOMIC DNA]</scope>
    <source>
        <strain evidence="2 3">JCM30378</strain>
    </source>
</reference>
<dbReference type="EMBL" id="JAHCTB010000003">
    <property type="protein sequence ID" value="MBT0608262.1"/>
    <property type="molecule type" value="Genomic_DNA"/>
</dbReference>